<keyword evidence="7" id="KW-1185">Reference proteome</keyword>
<evidence type="ECO:0000313" key="5">
    <source>
        <dbReference type="EMBL" id="CAF4062309.1"/>
    </source>
</evidence>
<dbReference type="Proteomes" id="UP000663829">
    <property type="component" value="Unassembled WGS sequence"/>
</dbReference>
<dbReference type="InterPro" id="IPR023631">
    <property type="entry name" value="Amidase_dom"/>
</dbReference>
<dbReference type="PANTHER" id="PTHR46072:SF9">
    <property type="entry name" value="ACETAMIDASE"/>
    <property type="match status" value="1"/>
</dbReference>
<protein>
    <recommendedName>
        <fullName evidence="2">Amidase domain-containing protein</fullName>
    </recommendedName>
</protein>
<dbReference type="Pfam" id="PF01425">
    <property type="entry name" value="Amidase"/>
    <property type="match status" value="1"/>
</dbReference>
<evidence type="ECO:0000313" key="3">
    <source>
        <dbReference type="EMBL" id="CAF1255209.1"/>
    </source>
</evidence>
<evidence type="ECO:0000313" key="4">
    <source>
        <dbReference type="EMBL" id="CAF1591358.1"/>
    </source>
</evidence>
<dbReference type="EMBL" id="CAJOBC010099912">
    <property type="protein sequence ID" value="CAF4463753.1"/>
    <property type="molecule type" value="Genomic_DNA"/>
</dbReference>
<dbReference type="InterPro" id="IPR036928">
    <property type="entry name" value="AS_sf"/>
</dbReference>
<evidence type="ECO:0000313" key="7">
    <source>
        <dbReference type="Proteomes" id="UP000663829"/>
    </source>
</evidence>
<name>A0A816A149_9BILA</name>
<evidence type="ECO:0000256" key="1">
    <source>
        <dbReference type="ARBA" id="ARBA00022801"/>
    </source>
</evidence>
<dbReference type="AlphaFoldDB" id="A0A816A149"/>
<dbReference type="OrthoDB" id="6428749at2759"/>
<gene>
    <name evidence="4" type="ORF">GPM918_LOCUS41784</name>
    <name evidence="3" type="ORF">OVA965_LOCUS26461</name>
    <name evidence="6" type="ORF">SRO942_LOCUS42899</name>
    <name evidence="5" type="ORF">TMI583_LOCUS27203</name>
</gene>
<feature type="domain" description="Amidase" evidence="2">
    <location>
        <begin position="2"/>
        <end position="197"/>
    </location>
</feature>
<dbReference type="EMBL" id="CAJNOK010016972">
    <property type="protein sequence ID" value="CAF1255209.1"/>
    <property type="molecule type" value="Genomic_DNA"/>
</dbReference>
<dbReference type="PANTHER" id="PTHR46072">
    <property type="entry name" value="AMIDASE-RELATED-RELATED"/>
    <property type="match status" value="1"/>
</dbReference>
<dbReference type="GO" id="GO:0016787">
    <property type="term" value="F:hydrolase activity"/>
    <property type="evidence" value="ECO:0007669"/>
    <property type="project" value="UniProtKB-KW"/>
</dbReference>
<dbReference type="Proteomes" id="UP000681722">
    <property type="component" value="Unassembled WGS sequence"/>
</dbReference>
<dbReference type="Gene3D" id="3.90.1300.10">
    <property type="entry name" value="Amidase signature (AS) domain"/>
    <property type="match status" value="1"/>
</dbReference>
<organism evidence="4 7">
    <name type="scientific">Didymodactylos carnosus</name>
    <dbReference type="NCBI Taxonomy" id="1234261"/>
    <lineage>
        <taxon>Eukaryota</taxon>
        <taxon>Metazoa</taxon>
        <taxon>Spiralia</taxon>
        <taxon>Gnathifera</taxon>
        <taxon>Rotifera</taxon>
        <taxon>Eurotatoria</taxon>
        <taxon>Bdelloidea</taxon>
        <taxon>Philodinida</taxon>
        <taxon>Philodinidae</taxon>
        <taxon>Didymodactylos</taxon>
    </lineage>
</organism>
<dbReference type="SUPFAM" id="SSF75304">
    <property type="entry name" value="Amidase signature (AS) enzymes"/>
    <property type="match status" value="1"/>
</dbReference>
<evidence type="ECO:0000259" key="2">
    <source>
        <dbReference type="Pfam" id="PF01425"/>
    </source>
</evidence>
<dbReference type="Proteomes" id="UP000677228">
    <property type="component" value="Unassembled WGS sequence"/>
</dbReference>
<accession>A0A816A149</accession>
<dbReference type="EMBL" id="CAJOBA010038525">
    <property type="protein sequence ID" value="CAF4062309.1"/>
    <property type="molecule type" value="Genomic_DNA"/>
</dbReference>
<dbReference type="EMBL" id="CAJNOQ010033734">
    <property type="protein sequence ID" value="CAF1591358.1"/>
    <property type="molecule type" value="Genomic_DNA"/>
</dbReference>
<proteinExistence type="predicted"/>
<evidence type="ECO:0000313" key="6">
    <source>
        <dbReference type="EMBL" id="CAF4463753.1"/>
    </source>
</evidence>
<sequence length="210" mass="23271">MPHPPVLRAIRLAVDTLRKAGHTVVEWQPYKHGYAVVLMGSIFTADGGEDLRNALALSGEPPIPQIEPLLGPGATRLELNTVWDIQSKKYKYQQEYLAIWQEISHVDGWIHPVAPHAAIKHNNSKYYGYTAVVNLLDWPAVALPVTFADKETDGNDATYKGISPLDTEIHNDYDADIYHGAPVSVQVIGRRLQEEYVIGLAEQIGIALSL</sequence>
<keyword evidence="1" id="KW-0378">Hydrolase</keyword>
<dbReference type="Proteomes" id="UP000682733">
    <property type="component" value="Unassembled WGS sequence"/>
</dbReference>
<comment type="caution">
    <text evidence="4">The sequence shown here is derived from an EMBL/GenBank/DDBJ whole genome shotgun (WGS) entry which is preliminary data.</text>
</comment>
<reference evidence="4" key="1">
    <citation type="submission" date="2021-02" db="EMBL/GenBank/DDBJ databases">
        <authorList>
            <person name="Nowell W R."/>
        </authorList>
    </citation>
    <scope>NUCLEOTIDE SEQUENCE</scope>
</reference>